<dbReference type="Proteomes" id="UP001445335">
    <property type="component" value="Unassembled WGS sequence"/>
</dbReference>
<accession>A0AAW1R4D7</accession>
<dbReference type="InterPro" id="IPR001214">
    <property type="entry name" value="SET_dom"/>
</dbReference>
<dbReference type="SUPFAM" id="SSF82199">
    <property type="entry name" value="SET domain"/>
    <property type="match status" value="1"/>
</dbReference>
<dbReference type="Pfam" id="PF00856">
    <property type="entry name" value="SET"/>
    <property type="match status" value="1"/>
</dbReference>
<evidence type="ECO:0000259" key="1">
    <source>
        <dbReference type="PROSITE" id="PS50280"/>
    </source>
</evidence>
<dbReference type="InterPro" id="IPR046341">
    <property type="entry name" value="SET_dom_sf"/>
</dbReference>
<gene>
    <name evidence="2" type="ORF">WJX81_002342</name>
</gene>
<dbReference type="Gene3D" id="2.170.270.10">
    <property type="entry name" value="SET domain"/>
    <property type="match status" value="1"/>
</dbReference>
<dbReference type="SMART" id="SM00317">
    <property type="entry name" value="SET"/>
    <property type="match status" value="1"/>
</dbReference>
<keyword evidence="3" id="KW-1185">Reference proteome</keyword>
<comment type="caution">
    <text evidence="2">The sequence shown here is derived from an EMBL/GenBank/DDBJ whole genome shotgun (WGS) entry which is preliminary data.</text>
</comment>
<evidence type="ECO:0000313" key="2">
    <source>
        <dbReference type="EMBL" id="KAK9828383.1"/>
    </source>
</evidence>
<reference evidence="2 3" key="1">
    <citation type="journal article" date="2024" name="Nat. Commun.">
        <title>Phylogenomics reveals the evolutionary origins of lichenization in chlorophyte algae.</title>
        <authorList>
            <person name="Puginier C."/>
            <person name="Libourel C."/>
            <person name="Otte J."/>
            <person name="Skaloud P."/>
            <person name="Haon M."/>
            <person name="Grisel S."/>
            <person name="Petersen M."/>
            <person name="Berrin J.G."/>
            <person name="Delaux P.M."/>
            <person name="Dal Grande F."/>
            <person name="Keller J."/>
        </authorList>
    </citation>
    <scope>NUCLEOTIDE SEQUENCE [LARGE SCALE GENOMIC DNA]</scope>
    <source>
        <strain evidence="2 3">SAG 245.80</strain>
    </source>
</reference>
<dbReference type="AlphaFoldDB" id="A0AAW1R4D7"/>
<organism evidence="2 3">
    <name type="scientific">Elliptochloris bilobata</name>
    <dbReference type="NCBI Taxonomy" id="381761"/>
    <lineage>
        <taxon>Eukaryota</taxon>
        <taxon>Viridiplantae</taxon>
        <taxon>Chlorophyta</taxon>
        <taxon>core chlorophytes</taxon>
        <taxon>Trebouxiophyceae</taxon>
        <taxon>Trebouxiophyceae incertae sedis</taxon>
        <taxon>Elliptochloris clade</taxon>
        <taxon>Elliptochloris</taxon>
    </lineage>
</organism>
<dbReference type="CDD" id="cd10540">
    <property type="entry name" value="SET_SpSet7-like"/>
    <property type="match status" value="1"/>
</dbReference>
<proteinExistence type="predicted"/>
<name>A0AAW1R4D7_9CHLO</name>
<sequence>MLPAQAPGCQLLACCKAASVPETPWTGECKARGVFAETEIGRGDLIETAHCILVPRDEYETYFRHTVLEHYLFRTPSGDHLLALGAGSLFNHSAQPNVDYRVDGGAVVVRFYAARPVAAGEELTIFYGSKLWFVDRNASDSMQGHMDCADTSLAAVEL</sequence>
<feature type="domain" description="SET" evidence="1">
    <location>
        <begin position="7"/>
        <end position="128"/>
    </location>
</feature>
<dbReference type="PROSITE" id="PS50280">
    <property type="entry name" value="SET"/>
    <property type="match status" value="1"/>
</dbReference>
<dbReference type="EMBL" id="JALJOU010000051">
    <property type="protein sequence ID" value="KAK9828383.1"/>
    <property type="molecule type" value="Genomic_DNA"/>
</dbReference>
<protein>
    <recommendedName>
        <fullName evidence="1">SET domain-containing protein</fullName>
    </recommendedName>
</protein>
<evidence type="ECO:0000313" key="3">
    <source>
        <dbReference type="Proteomes" id="UP001445335"/>
    </source>
</evidence>